<evidence type="ECO:0000256" key="1">
    <source>
        <dbReference type="SAM" id="Phobius"/>
    </source>
</evidence>
<keyword evidence="1" id="KW-0812">Transmembrane</keyword>
<dbReference type="NCBIfam" id="TIGR02532">
    <property type="entry name" value="IV_pilin_GFxxxE"/>
    <property type="match status" value="1"/>
</dbReference>
<dbReference type="Pfam" id="PF07963">
    <property type="entry name" value="N_methyl"/>
    <property type="match status" value="1"/>
</dbReference>
<dbReference type="InterPro" id="IPR045584">
    <property type="entry name" value="Pilin-like"/>
</dbReference>
<dbReference type="EMBL" id="WNWM01000002">
    <property type="protein sequence ID" value="MUI11825.1"/>
    <property type="molecule type" value="Genomic_DNA"/>
</dbReference>
<gene>
    <name evidence="2" type="ORF">GJV26_04900</name>
</gene>
<evidence type="ECO:0000313" key="2">
    <source>
        <dbReference type="EMBL" id="MUI11825.1"/>
    </source>
</evidence>
<protein>
    <submittedName>
        <fullName evidence="2">Prepilin-type N-terminal cleavage/methylation domain-containing protein</fullName>
    </submittedName>
</protein>
<dbReference type="AlphaFoldDB" id="A0A6I3XJE1"/>
<dbReference type="OrthoDB" id="9182129at2"/>
<evidence type="ECO:0000313" key="3">
    <source>
        <dbReference type="Proteomes" id="UP000431684"/>
    </source>
</evidence>
<dbReference type="SUPFAM" id="SSF54523">
    <property type="entry name" value="Pili subunits"/>
    <property type="match status" value="1"/>
</dbReference>
<sequence>MATSPVTGKAHDFPDSATHLAARQAGFTLIELIVVIIILGILAATALPRFADLRKDARIASLNGARGALEATFAMIHGQALLDTSAATITNEDVVITLVAGYPSAASGGNTAAAAGLNIGDYIIRYGSATATATQPALPINSFAAIPVSVANTASALSCYALYTGASGSGNAVKPPSVTVVTGSC</sequence>
<keyword evidence="1" id="KW-1133">Transmembrane helix</keyword>
<dbReference type="Proteomes" id="UP000431684">
    <property type="component" value="Unassembled WGS sequence"/>
</dbReference>
<dbReference type="RefSeq" id="WP_155707851.1">
    <property type="nucleotide sequence ID" value="NZ_BMWU01000080.1"/>
</dbReference>
<dbReference type="InterPro" id="IPR012902">
    <property type="entry name" value="N_methyl_site"/>
</dbReference>
<proteinExistence type="predicted"/>
<dbReference type="Gene3D" id="3.30.700.10">
    <property type="entry name" value="Glycoprotein, Type 4 Pilin"/>
    <property type="match status" value="1"/>
</dbReference>
<name>A0A6I3XJE1_9BURK</name>
<reference evidence="2 3" key="1">
    <citation type="submission" date="2019-11" db="EMBL/GenBank/DDBJ databases">
        <title>Draft Genome Sequences of Six Type Strains of the Genus Massilia.</title>
        <authorList>
            <person name="Miess H."/>
            <person name="Frediansyah A."/>
            <person name="Goeker M."/>
            <person name="Gross H."/>
        </authorList>
    </citation>
    <scope>NUCLEOTIDE SEQUENCE [LARGE SCALE GENOMIC DNA]</scope>
    <source>
        <strain evidence="2 3">DSM 17513</strain>
    </source>
</reference>
<keyword evidence="1" id="KW-0472">Membrane</keyword>
<accession>A0A6I3XJE1</accession>
<feature type="transmembrane region" description="Helical" evidence="1">
    <location>
        <begin position="25"/>
        <end position="47"/>
    </location>
</feature>
<keyword evidence="3" id="KW-1185">Reference proteome</keyword>
<comment type="caution">
    <text evidence="2">The sequence shown here is derived from an EMBL/GenBank/DDBJ whole genome shotgun (WGS) entry which is preliminary data.</text>
</comment>
<organism evidence="2 3">
    <name type="scientific">Pseudoduganella dura</name>
    <dbReference type="NCBI Taxonomy" id="321982"/>
    <lineage>
        <taxon>Bacteria</taxon>
        <taxon>Pseudomonadati</taxon>
        <taxon>Pseudomonadota</taxon>
        <taxon>Betaproteobacteria</taxon>
        <taxon>Burkholderiales</taxon>
        <taxon>Oxalobacteraceae</taxon>
        <taxon>Telluria group</taxon>
        <taxon>Pseudoduganella</taxon>
    </lineage>
</organism>
<dbReference type="PROSITE" id="PS00409">
    <property type="entry name" value="PROKAR_NTER_METHYL"/>
    <property type="match status" value="1"/>
</dbReference>